<reference evidence="25 26" key="1">
    <citation type="submission" date="2015-06" db="EMBL/GenBank/DDBJ databases">
        <title>Survival trade-offs in plant roots during colonization by closely related pathogenic and mutualistic fungi.</title>
        <authorList>
            <person name="Hacquard S."/>
            <person name="Kracher B."/>
            <person name="Hiruma K."/>
            <person name="Weinman A."/>
            <person name="Muench P."/>
            <person name="Garrido Oter R."/>
            <person name="Ver Loren van Themaat E."/>
            <person name="Dallerey J.-F."/>
            <person name="Damm U."/>
            <person name="Henrissat B."/>
            <person name="Lespinet O."/>
            <person name="Thon M."/>
            <person name="Kemen E."/>
            <person name="McHardy A.C."/>
            <person name="Schulze-Lefert P."/>
            <person name="O'Connell R.J."/>
        </authorList>
    </citation>
    <scope>NUCLEOTIDE SEQUENCE [LARGE SCALE GENOMIC DNA]</scope>
    <source>
        <strain evidence="25 26">MAFF 238704</strain>
    </source>
</reference>
<dbReference type="SUPFAM" id="SSF52540">
    <property type="entry name" value="P-loop containing nucleoside triphosphate hydrolases"/>
    <property type="match status" value="2"/>
</dbReference>
<evidence type="ECO:0000256" key="16">
    <source>
        <dbReference type="ARBA" id="ARBA00035116"/>
    </source>
</evidence>
<dbReference type="GO" id="GO:0005634">
    <property type="term" value="C:nucleus"/>
    <property type="evidence" value="ECO:0007669"/>
    <property type="project" value="TreeGrafter"/>
</dbReference>
<evidence type="ECO:0000256" key="11">
    <source>
        <dbReference type="ARBA" id="ARBA00022840"/>
    </source>
</evidence>
<dbReference type="GO" id="GO:0046872">
    <property type="term" value="F:metal ion binding"/>
    <property type="evidence" value="ECO:0007669"/>
    <property type="project" value="UniProtKB-KW"/>
</dbReference>
<dbReference type="PROSITE" id="PS50137">
    <property type="entry name" value="DS_RBD"/>
    <property type="match status" value="1"/>
</dbReference>
<dbReference type="CDD" id="cd18034">
    <property type="entry name" value="DEXHc_dicer"/>
    <property type="match status" value="1"/>
</dbReference>
<dbReference type="EMBL" id="LFIW01000022">
    <property type="protein sequence ID" value="KZL88298.1"/>
    <property type="molecule type" value="Genomic_DNA"/>
</dbReference>
<dbReference type="InterPro" id="IPR038248">
    <property type="entry name" value="Dicer_dimer_sf"/>
</dbReference>
<accession>A0A161WP38</accession>
<comment type="cofactor">
    <cofactor evidence="1">
        <name>Mn(2+)</name>
        <dbReference type="ChEBI" id="CHEBI:29035"/>
    </cofactor>
</comment>
<comment type="caution">
    <text evidence="25">The sequence shown here is derived from an EMBL/GenBank/DDBJ whole genome shotgun (WGS) entry which is preliminary data.</text>
</comment>
<keyword evidence="14" id="KW-0051">Antiviral defense</keyword>
<dbReference type="PANTHER" id="PTHR14950">
    <property type="entry name" value="DICER-RELATED"/>
    <property type="match status" value="1"/>
</dbReference>
<evidence type="ECO:0000256" key="15">
    <source>
        <dbReference type="ARBA" id="ARBA00023211"/>
    </source>
</evidence>
<evidence type="ECO:0000259" key="19">
    <source>
        <dbReference type="PROSITE" id="PS50137"/>
    </source>
</evidence>
<keyword evidence="7" id="KW-0547">Nucleotide-binding</keyword>
<dbReference type="InterPro" id="IPR006935">
    <property type="entry name" value="Helicase/UvrB_N"/>
</dbReference>
<dbReference type="Gene3D" id="3.30.160.380">
    <property type="entry name" value="Dicer dimerisation domain"/>
    <property type="match status" value="1"/>
</dbReference>
<keyword evidence="4" id="KW-0930">Antiviral protein</keyword>
<gene>
    <name evidence="25" type="ORF">CI238_01141</name>
</gene>
<evidence type="ECO:0000313" key="26">
    <source>
        <dbReference type="Proteomes" id="UP000076584"/>
    </source>
</evidence>
<proteinExistence type="inferred from homology"/>
<evidence type="ECO:0000256" key="4">
    <source>
        <dbReference type="ARBA" id="ARBA00022721"/>
    </source>
</evidence>
<evidence type="ECO:0000256" key="13">
    <source>
        <dbReference type="ARBA" id="ARBA00022884"/>
    </source>
</evidence>
<evidence type="ECO:0000256" key="9">
    <source>
        <dbReference type="ARBA" id="ARBA00022806"/>
    </source>
</evidence>
<dbReference type="InterPro" id="IPR001650">
    <property type="entry name" value="Helicase_C-like"/>
</dbReference>
<dbReference type="GO" id="GO:0050688">
    <property type="term" value="P:regulation of defense response to virus"/>
    <property type="evidence" value="ECO:0007669"/>
    <property type="project" value="UniProtKB-KW"/>
</dbReference>
<keyword evidence="9" id="KW-0347">Helicase</keyword>
<feature type="compositionally biased region" description="Acidic residues" evidence="18">
    <location>
        <begin position="76"/>
        <end position="87"/>
    </location>
</feature>
<dbReference type="Pfam" id="PF24995">
    <property type="entry name" value="DSRM_2"/>
    <property type="match status" value="1"/>
</dbReference>
<dbReference type="PROSITE" id="PS51192">
    <property type="entry name" value="HELICASE_ATP_BIND_1"/>
    <property type="match status" value="1"/>
</dbReference>
<dbReference type="Gene3D" id="3.40.50.300">
    <property type="entry name" value="P-loop containing nucleotide triphosphate hydrolases"/>
    <property type="match status" value="2"/>
</dbReference>
<keyword evidence="12" id="KW-0460">Magnesium</keyword>
<keyword evidence="10" id="KW-0862">Zinc</keyword>
<dbReference type="Proteomes" id="UP000076584">
    <property type="component" value="Unassembled WGS sequence"/>
</dbReference>
<feature type="domain" description="Helicase ATP-binding" evidence="22">
    <location>
        <begin position="172"/>
        <end position="354"/>
    </location>
</feature>
<dbReference type="PROSITE" id="PS50142">
    <property type="entry name" value="RNASE_3_2"/>
    <property type="match status" value="2"/>
</dbReference>
<feature type="domain" description="RNase III" evidence="20">
    <location>
        <begin position="1290"/>
        <end position="1445"/>
    </location>
</feature>
<evidence type="ECO:0000256" key="3">
    <source>
        <dbReference type="ARBA" id="ARBA00020797"/>
    </source>
</evidence>
<evidence type="ECO:0000256" key="18">
    <source>
        <dbReference type="SAM" id="MobiDB-lite"/>
    </source>
</evidence>
<evidence type="ECO:0000256" key="7">
    <source>
        <dbReference type="ARBA" id="ARBA00022741"/>
    </source>
</evidence>
<evidence type="ECO:0000256" key="14">
    <source>
        <dbReference type="ARBA" id="ARBA00023118"/>
    </source>
</evidence>
<evidence type="ECO:0000256" key="12">
    <source>
        <dbReference type="ARBA" id="ARBA00022842"/>
    </source>
</evidence>
<evidence type="ECO:0000256" key="2">
    <source>
        <dbReference type="ARBA" id="ARBA00001946"/>
    </source>
</evidence>
<comment type="similarity">
    <text evidence="16 17">Belongs to the helicase family. Dicer subfamily.</text>
</comment>
<feature type="compositionally biased region" description="Low complexity" evidence="18">
    <location>
        <begin position="27"/>
        <end position="46"/>
    </location>
</feature>
<feature type="domain" description="Dicer dsRNA-binding fold" evidence="24">
    <location>
        <begin position="687"/>
        <end position="777"/>
    </location>
</feature>
<evidence type="ECO:0000259" key="20">
    <source>
        <dbReference type="PROSITE" id="PS50142"/>
    </source>
</evidence>
<sequence length="1584" mass="179849">METCNSQSVDNPLSASTYLIDLKESSPPRLLAPSAPSKLSQSSQKPTPNATSSNLQGISLVYPPSASPRQNPVSDDSLEGQDEDEEDGKNVEDDDEYRHWSLNPEQPRKISEKKRRDHARFQLWVESNQTKVLEEASRASKELDPGSVAYLMKQESERFKVIQTPREYQIELFEKAKHKNTIVVLDTGSGKTLIAALLLRHVLEKEIEDRAIGQPKRIAFFLVDKVSLVFQQHAVLDCNLEYPVARFCGDMVDEMWSGEFWAQQFEENMVIVCTAAILQKCLIHSYIRMKEINLLIFDEAHHTKKNHPYARIIKDFYIKEPDQKKRPRILGMTASPVDAQTDVKIAIAQLECLLHSEIVTVPEESLSRNSHARKITEKEVHYSGLPMAYETELFQKISTLVGRNQHFSKELSFAKAATSFLGSWAADRFWQLFLTEDTILRLAQRTDISCSGLNSNDRETMAVQKLRDVIRTHEFKSVTPTLDQVSIKVLRLWEELRLRFTREPKYRCIVFVEMRLTAVLLADLFKQKGIKIPYLSPAVLVGSQADTGLANMSYKQQALTIHKFRHAEINCLFATQVAEEGLDIPDCNLVMRFDLYRSVIQYIQSKGRARRQDSEYISFIEGGNGRQARVVLQTTYDQNVLRRFCNALPEDKKITGFDINASVMKGDLHYKTYRIESTGAVLTWSSSIDILAKFASSLRLSNDEICVPEYAIFNQGQNFIAEVQLPEKSPIVHMAGLPHSNKKAARCSAAFEMCKELIKKKYIDHNLQPVFTKKLPAMRNARLAISSNKRAEYKMRTKPEIWFRLGPFSHLYVNVLVLATPNAIGRNSKPLLLLAREKLPDIPAIPLFFGNEQQSEAFVVSLSAPVRVSETDSELLKTFTFRVFKDVFSKEYDALIQNIPYFLAPTRCHHSSGLKGADVTTLIDWNHLRATKDTEYLEWDDNTAEEFFKDKLVIDPYAGSRKLYLRGVRNDMKSTDPVPEGVPDPSHRAWRDPAVEKNIKEYSVSLWTKSRMKRTWRDTQPVLEAEVVSLRRNLLDNFVEVTTAESKICYIILEPMRVSTLPIEAAVMAFTFPAIIHRVEAVMIALDACKFLDLDIRPDLALEAVTKDSDNSVEHDNTKVYFQGGMGKNYERLEFLGDCFLKMATTIALFTQNPKNDEFQYHIERMLLVCNQNLFNKAVDRNLPEYVRSKSFDRRSWYPPGLRLIRGKEGSLNHRHALADKSIADVCEALIGAAYLSFADTNNFDMAIRAVTAMVKNKNHLMTSWGDYYAAYTPPAWQFGVSTAMQKELARQIKEKLGYEFKSPTLLRSAFKHPSYPRAYENLPNYQRLEFLGDALLDMVCVDFLFNKFPNADPQWLTEHKTAMVSNQFLASLCVKLGLHKHVLSGQSSLLNLTHDFVTSLECAKQDAAADGTPSQAYWIHVKQAPKHLSDVVEAYIGALFVDSGYNYSQVRAFFDAHIRPFFTDMALYDSFASRHPVTNLSRILQDEFGCQEWRLMVREVAPAVQEGGAAAVTGSQILCGVMLHGQIYAHATAASGRYAKIAAAKRAVEKLEGMDVEAFRRDFECDCEARGGEHAVADHGTAA</sequence>
<dbReference type="CDD" id="cd00593">
    <property type="entry name" value="RIBOc"/>
    <property type="match status" value="2"/>
</dbReference>
<feature type="region of interest" description="Disordered" evidence="18">
    <location>
        <begin position="20"/>
        <end position="115"/>
    </location>
</feature>
<feature type="compositionally biased region" description="Basic and acidic residues" evidence="18">
    <location>
        <begin position="88"/>
        <end position="99"/>
    </location>
</feature>
<dbReference type="GO" id="GO:0003723">
    <property type="term" value="F:RNA binding"/>
    <property type="evidence" value="ECO:0007669"/>
    <property type="project" value="UniProtKB-UniRule"/>
</dbReference>
<evidence type="ECO:0000256" key="6">
    <source>
        <dbReference type="ARBA" id="ARBA00022737"/>
    </source>
</evidence>
<feature type="domain" description="DRBM" evidence="19">
    <location>
        <begin position="1476"/>
        <end position="1554"/>
    </location>
</feature>
<keyword evidence="8" id="KW-0378">Hydrolase</keyword>
<keyword evidence="26" id="KW-1185">Reference proteome</keyword>
<dbReference type="InterPro" id="IPR027417">
    <property type="entry name" value="P-loop_NTPase"/>
</dbReference>
<evidence type="ECO:0000259" key="24">
    <source>
        <dbReference type="PROSITE" id="PS51327"/>
    </source>
</evidence>
<dbReference type="Gene3D" id="1.10.1520.10">
    <property type="entry name" value="Ribonuclease III domain"/>
    <property type="match status" value="2"/>
</dbReference>
<keyword evidence="13 17" id="KW-0694">RNA-binding</keyword>
<comment type="cofactor">
    <cofactor evidence="2">
        <name>Mg(2+)</name>
        <dbReference type="ChEBI" id="CHEBI:18420"/>
    </cofactor>
</comment>
<dbReference type="GO" id="GO:0004525">
    <property type="term" value="F:ribonuclease III activity"/>
    <property type="evidence" value="ECO:0007669"/>
    <property type="project" value="InterPro"/>
</dbReference>
<dbReference type="OrthoDB" id="416741at2759"/>
<dbReference type="FunFam" id="3.40.50.300:FF:000628">
    <property type="entry name" value="Endoribonuclease Dicer"/>
    <property type="match status" value="1"/>
</dbReference>
<dbReference type="GO" id="GO:0003677">
    <property type="term" value="F:DNA binding"/>
    <property type="evidence" value="ECO:0007669"/>
    <property type="project" value="InterPro"/>
</dbReference>
<dbReference type="SMART" id="SM00487">
    <property type="entry name" value="DEXDc"/>
    <property type="match status" value="1"/>
</dbReference>
<dbReference type="GO" id="GO:0005737">
    <property type="term" value="C:cytoplasm"/>
    <property type="evidence" value="ECO:0007669"/>
    <property type="project" value="TreeGrafter"/>
</dbReference>
<keyword evidence="6" id="KW-0677">Repeat</keyword>
<dbReference type="PROSITE" id="PS51194">
    <property type="entry name" value="HELICASE_CTER"/>
    <property type="match status" value="1"/>
</dbReference>
<dbReference type="Pfam" id="PF00636">
    <property type="entry name" value="Ribonuclease_3"/>
    <property type="match status" value="2"/>
</dbReference>
<dbReference type="SMART" id="SM00535">
    <property type="entry name" value="RIBOc"/>
    <property type="match status" value="2"/>
</dbReference>
<evidence type="ECO:0000256" key="8">
    <source>
        <dbReference type="ARBA" id="ARBA00022801"/>
    </source>
</evidence>
<keyword evidence="15" id="KW-0464">Manganese</keyword>
<organism evidence="25 26">
    <name type="scientific">Colletotrichum incanum</name>
    <name type="common">Soybean anthracnose fungus</name>
    <dbReference type="NCBI Taxonomy" id="1573173"/>
    <lineage>
        <taxon>Eukaryota</taxon>
        <taxon>Fungi</taxon>
        <taxon>Dikarya</taxon>
        <taxon>Ascomycota</taxon>
        <taxon>Pezizomycotina</taxon>
        <taxon>Sordariomycetes</taxon>
        <taxon>Hypocreomycetidae</taxon>
        <taxon>Glomerellales</taxon>
        <taxon>Glomerellaceae</taxon>
        <taxon>Colletotrichum</taxon>
        <taxon>Colletotrichum spaethianum species complex</taxon>
    </lineage>
</organism>
<dbReference type="InterPro" id="IPR014001">
    <property type="entry name" value="Helicase_ATP-bd"/>
</dbReference>
<dbReference type="STRING" id="1573173.A0A161WP38"/>
<keyword evidence="11" id="KW-0067">ATP-binding</keyword>
<dbReference type="InterPro" id="IPR014720">
    <property type="entry name" value="dsRBD_dom"/>
</dbReference>
<dbReference type="Pfam" id="PF00271">
    <property type="entry name" value="Helicase_C"/>
    <property type="match status" value="1"/>
</dbReference>
<dbReference type="Pfam" id="PF04851">
    <property type="entry name" value="ResIII"/>
    <property type="match status" value="1"/>
</dbReference>
<dbReference type="PROSITE" id="PS51327">
    <property type="entry name" value="DICER_DSRBF"/>
    <property type="match status" value="1"/>
</dbReference>
<feature type="domain" description="RNase III" evidence="20">
    <location>
        <begin position="1129"/>
        <end position="1239"/>
    </location>
</feature>
<evidence type="ECO:0000256" key="10">
    <source>
        <dbReference type="ARBA" id="ARBA00022833"/>
    </source>
</evidence>
<evidence type="ECO:0000259" key="23">
    <source>
        <dbReference type="PROSITE" id="PS51194"/>
    </source>
</evidence>
<dbReference type="InterPro" id="IPR000999">
    <property type="entry name" value="RNase_III_dom"/>
</dbReference>
<feature type="compositionally biased region" description="Polar residues" evidence="18">
    <location>
        <begin position="47"/>
        <end position="57"/>
    </location>
</feature>
<name>A0A161WP38_COLIC</name>
<evidence type="ECO:0000259" key="22">
    <source>
        <dbReference type="PROSITE" id="PS51192"/>
    </source>
</evidence>
<dbReference type="InterPro" id="IPR005034">
    <property type="entry name" value="Dicer_dimerisation"/>
</dbReference>
<protein>
    <recommendedName>
        <fullName evidence="3">Dicer-like protein 1</fullName>
    </recommendedName>
</protein>
<dbReference type="GO" id="GO:0051607">
    <property type="term" value="P:defense response to virus"/>
    <property type="evidence" value="ECO:0007669"/>
    <property type="project" value="UniProtKB-KW"/>
</dbReference>
<evidence type="ECO:0000256" key="1">
    <source>
        <dbReference type="ARBA" id="ARBA00001936"/>
    </source>
</evidence>
<keyword evidence="5" id="KW-0479">Metal-binding</keyword>
<dbReference type="InterPro" id="IPR056755">
    <property type="entry name" value="DSRM_2"/>
</dbReference>
<dbReference type="SUPFAM" id="SSF69065">
    <property type="entry name" value="RNase III domain-like"/>
    <property type="match status" value="2"/>
</dbReference>
<feature type="domain" description="Helicase C-terminal" evidence="23">
    <location>
        <begin position="484"/>
        <end position="655"/>
    </location>
</feature>
<dbReference type="Pfam" id="PF03368">
    <property type="entry name" value="Dicer_dimer"/>
    <property type="match status" value="1"/>
</dbReference>
<dbReference type="PROSITE" id="PS00517">
    <property type="entry name" value="RNASE_3_1"/>
    <property type="match status" value="1"/>
</dbReference>
<feature type="domain" description="PAZ" evidence="21">
    <location>
        <begin position="932"/>
        <end position="1060"/>
    </location>
</feature>
<evidence type="ECO:0000256" key="17">
    <source>
        <dbReference type="PROSITE-ProRule" id="PRU00657"/>
    </source>
</evidence>
<dbReference type="SMART" id="SM00490">
    <property type="entry name" value="HELICc"/>
    <property type="match status" value="1"/>
</dbReference>
<dbReference type="FunFam" id="1.10.1520.10:FF:000015">
    <property type="entry name" value="Dicer-like protein 1"/>
    <property type="match status" value="1"/>
</dbReference>
<dbReference type="PROSITE" id="PS50821">
    <property type="entry name" value="PAZ"/>
    <property type="match status" value="1"/>
</dbReference>
<evidence type="ECO:0000313" key="25">
    <source>
        <dbReference type="EMBL" id="KZL88298.1"/>
    </source>
</evidence>
<dbReference type="PANTHER" id="PTHR14950:SF62">
    <property type="entry name" value="DICER-LIKE PROTEIN 1"/>
    <property type="match status" value="1"/>
</dbReference>
<dbReference type="InterPro" id="IPR036389">
    <property type="entry name" value="RNase_III_sf"/>
</dbReference>
<dbReference type="GO" id="GO:0005524">
    <property type="term" value="F:ATP binding"/>
    <property type="evidence" value="ECO:0007669"/>
    <property type="project" value="UniProtKB-KW"/>
</dbReference>
<dbReference type="GO" id="GO:0004386">
    <property type="term" value="F:helicase activity"/>
    <property type="evidence" value="ECO:0007669"/>
    <property type="project" value="UniProtKB-KW"/>
</dbReference>
<evidence type="ECO:0000259" key="21">
    <source>
        <dbReference type="PROSITE" id="PS50821"/>
    </source>
</evidence>
<evidence type="ECO:0000256" key="5">
    <source>
        <dbReference type="ARBA" id="ARBA00022723"/>
    </source>
</evidence>
<dbReference type="GO" id="GO:0030422">
    <property type="term" value="P:siRNA processing"/>
    <property type="evidence" value="ECO:0007669"/>
    <property type="project" value="TreeGrafter"/>
</dbReference>
<dbReference type="InterPro" id="IPR003100">
    <property type="entry name" value="PAZ_dom"/>
</dbReference>